<dbReference type="GO" id="GO:0016874">
    <property type="term" value="F:ligase activity"/>
    <property type="evidence" value="ECO:0007669"/>
    <property type="project" value="UniProtKB-KW"/>
</dbReference>
<dbReference type="PANTHER" id="PTHR47168">
    <property type="entry name" value="RING ZINC FINGER DOMAIN SUPERFAMILY PROTEIN-RELATED"/>
    <property type="match status" value="1"/>
</dbReference>
<dbReference type="PANTHER" id="PTHR47168:SF1">
    <property type="entry name" value="OS02G0798600 PROTEIN"/>
    <property type="match status" value="1"/>
</dbReference>
<dbReference type="Gene3D" id="3.30.40.10">
    <property type="entry name" value="Zinc/RING finger domain, C3HC4 (zinc finger)"/>
    <property type="match status" value="1"/>
</dbReference>
<evidence type="ECO:0000256" key="1">
    <source>
        <dbReference type="ARBA" id="ARBA00004167"/>
    </source>
</evidence>
<evidence type="ECO:0000256" key="3">
    <source>
        <dbReference type="ARBA" id="ARBA00022723"/>
    </source>
</evidence>
<dbReference type="SUPFAM" id="SSF57850">
    <property type="entry name" value="RING/U-box"/>
    <property type="match status" value="1"/>
</dbReference>
<evidence type="ECO:0000256" key="4">
    <source>
        <dbReference type="ARBA" id="ARBA00022771"/>
    </source>
</evidence>
<dbReference type="EMBL" id="LHPF02000012">
    <property type="protein sequence ID" value="PSC72011.1"/>
    <property type="molecule type" value="Genomic_DNA"/>
</dbReference>
<protein>
    <submittedName>
        <fullName evidence="12">E3 ubiquitin-ligase RNF6</fullName>
    </submittedName>
</protein>
<keyword evidence="6 10" id="KW-1133">Transmembrane helix</keyword>
<evidence type="ECO:0000313" key="12">
    <source>
        <dbReference type="EMBL" id="PSC72011.1"/>
    </source>
</evidence>
<keyword evidence="3" id="KW-0479">Metal-binding</keyword>
<name>A0A2P6VD76_9CHLO</name>
<sequence length="310" mass="32806">MLIFMHNFGGGRAGRGRWWVGPLITALPFLLSSGILALPFHFLSMLLGFGGSQTWVYDPSRQAWVRQGTPQQTSRAASGSSSADGGSAAAASPRSQFDVDDASLVTDSLVGLTAMLFTAALTVILLKLFFAIRTGERPRLRQLLFEGWGPDPAAAAAGAAGAGGVGQQRRRGVGTRAERIETVARIMQALPVEVYRSREELERMSVGELKRLLLKRGGGAPGPECLEKTELVTALQEAGNSTAATCTICLGDYEPGDVLRVLHCGHQYHLPCLDKWLLSSADYSRPPACPVCAVELLEAPDSGGGGGGRG</sequence>
<evidence type="ECO:0000256" key="9">
    <source>
        <dbReference type="SAM" id="MobiDB-lite"/>
    </source>
</evidence>
<reference evidence="12 13" key="1">
    <citation type="journal article" date="2018" name="Plant J.">
        <title>Genome sequences of Chlorella sorokiniana UTEX 1602 and Micractinium conductrix SAG 241.80: implications to maltose excretion by a green alga.</title>
        <authorList>
            <person name="Arriola M.B."/>
            <person name="Velmurugan N."/>
            <person name="Zhang Y."/>
            <person name="Plunkett M.H."/>
            <person name="Hondzo H."/>
            <person name="Barney B.M."/>
        </authorList>
    </citation>
    <scope>NUCLEOTIDE SEQUENCE [LARGE SCALE GENOMIC DNA]</scope>
    <source>
        <strain evidence="12 13">SAG 241.80</strain>
    </source>
</reference>
<evidence type="ECO:0000256" key="5">
    <source>
        <dbReference type="ARBA" id="ARBA00022833"/>
    </source>
</evidence>
<organism evidence="12 13">
    <name type="scientific">Micractinium conductrix</name>
    <dbReference type="NCBI Taxonomy" id="554055"/>
    <lineage>
        <taxon>Eukaryota</taxon>
        <taxon>Viridiplantae</taxon>
        <taxon>Chlorophyta</taxon>
        <taxon>core chlorophytes</taxon>
        <taxon>Trebouxiophyceae</taxon>
        <taxon>Chlorellales</taxon>
        <taxon>Chlorellaceae</taxon>
        <taxon>Chlorella clade</taxon>
        <taxon>Micractinium</taxon>
    </lineage>
</organism>
<dbReference type="GO" id="GO:0008270">
    <property type="term" value="F:zinc ion binding"/>
    <property type="evidence" value="ECO:0007669"/>
    <property type="project" value="UniProtKB-KW"/>
</dbReference>
<dbReference type="Pfam" id="PF13639">
    <property type="entry name" value="zf-RING_2"/>
    <property type="match status" value="1"/>
</dbReference>
<gene>
    <name evidence="12" type="ORF">C2E20_4783</name>
</gene>
<evidence type="ECO:0000256" key="2">
    <source>
        <dbReference type="ARBA" id="ARBA00022692"/>
    </source>
</evidence>
<dbReference type="OrthoDB" id="8062037at2759"/>
<feature type="region of interest" description="Disordered" evidence="9">
    <location>
        <begin position="67"/>
        <end position="94"/>
    </location>
</feature>
<dbReference type="SMART" id="SM00184">
    <property type="entry name" value="RING"/>
    <property type="match status" value="1"/>
</dbReference>
<evidence type="ECO:0000259" key="11">
    <source>
        <dbReference type="PROSITE" id="PS50089"/>
    </source>
</evidence>
<evidence type="ECO:0000256" key="10">
    <source>
        <dbReference type="SAM" id="Phobius"/>
    </source>
</evidence>
<comment type="subcellular location">
    <subcellularLocation>
        <location evidence="1">Membrane</location>
        <topology evidence="1">Single-pass membrane protein</topology>
    </subcellularLocation>
</comment>
<evidence type="ECO:0000256" key="8">
    <source>
        <dbReference type="PROSITE-ProRule" id="PRU00175"/>
    </source>
</evidence>
<dbReference type="InterPro" id="IPR051653">
    <property type="entry name" value="E3_ligase_sorting_rcpt"/>
</dbReference>
<evidence type="ECO:0000313" key="13">
    <source>
        <dbReference type="Proteomes" id="UP000239649"/>
    </source>
</evidence>
<keyword evidence="2 10" id="KW-0812">Transmembrane</keyword>
<keyword evidence="13" id="KW-1185">Reference proteome</keyword>
<dbReference type="STRING" id="554055.A0A2P6VD76"/>
<dbReference type="GO" id="GO:0016020">
    <property type="term" value="C:membrane"/>
    <property type="evidence" value="ECO:0007669"/>
    <property type="project" value="UniProtKB-SubCell"/>
</dbReference>
<proteinExistence type="predicted"/>
<dbReference type="Proteomes" id="UP000239649">
    <property type="component" value="Unassembled WGS sequence"/>
</dbReference>
<keyword evidence="5" id="KW-0862">Zinc</keyword>
<dbReference type="InterPro" id="IPR013083">
    <property type="entry name" value="Znf_RING/FYVE/PHD"/>
</dbReference>
<feature type="transmembrane region" description="Helical" evidence="10">
    <location>
        <begin position="109"/>
        <end position="132"/>
    </location>
</feature>
<dbReference type="InterPro" id="IPR001841">
    <property type="entry name" value="Znf_RING"/>
</dbReference>
<accession>A0A2P6VD76</accession>
<comment type="caution">
    <text evidence="12">The sequence shown here is derived from an EMBL/GenBank/DDBJ whole genome shotgun (WGS) entry which is preliminary data.</text>
</comment>
<feature type="compositionally biased region" description="Low complexity" evidence="9">
    <location>
        <begin position="74"/>
        <end position="92"/>
    </location>
</feature>
<feature type="domain" description="RING-type" evidence="11">
    <location>
        <begin position="246"/>
        <end position="292"/>
    </location>
</feature>
<keyword evidence="7 10" id="KW-0472">Membrane</keyword>
<evidence type="ECO:0000256" key="6">
    <source>
        <dbReference type="ARBA" id="ARBA00022989"/>
    </source>
</evidence>
<dbReference type="PROSITE" id="PS50089">
    <property type="entry name" value="ZF_RING_2"/>
    <property type="match status" value="1"/>
</dbReference>
<keyword evidence="4 8" id="KW-0863">Zinc-finger</keyword>
<evidence type="ECO:0000256" key="7">
    <source>
        <dbReference type="ARBA" id="ARBA00023136"/>
    </source>
</evidence>
<feature type="transmembrane region" description="Helical" evidence="10">
    <location>
        <begin position="20"/>
        <end position="42"/>
    </location>
</feature>
<dbReference type="AlphaFoldDB" id="A0A2P6VD76"/>